<dbReference type="InterPro" id="IPR019489">
    <property type="entry name" value="Clp_ATPase_C"/>
</dbReference>
<dbReference type="GO" id="GO:0034605">
    <property type="term" value="P:cellular response to heat"/>
    <property type="evidence" value="ECO:0007669"/>
    <property type="project" value="TreeGrafter"/>
</dbReference>
<dbReference type="SMART" id="SM00248">
    <property type="entry name" value="ANK"/>
    <property type="match status" value="2"/>
</dbReference>
<evidence type="ECO:0000256" key="5">
    <source>
        <dbReference type="SAM" id="MobiDB-lite"/>
    </source>
</evidence>
<evidence type="ECO:0000313" key="9">
    <source>
        <dbReference type="Proteomes" id="UP000193560"/>
    </source>
</evidence>
<dbReference type="SMART" id="SM00382">
    <property type="entry name" value="AAA"/>
    <property type="match status" value="1"/>
</dbReference>
<feature type="compositionally biased region" description="Acidic residues" evidence="5">
    <location>
        <begin position="494"/>
        <end position="503"/>
    </location>
</feature>
<dbReference type="SUPFAM" id="SSF52540">
    <property type="entry name" value="P-loop containing nucleoside triphosphate hydrolases"/>
    <property type="match status" value="1"/>
</dbReference>
<dbReference type="Pfam" id="PF10431">
    <property type="entry name" value="ClpB_D2-small"/>
    <property type="match status" value="1"/>
</dbReference>
<dbReference type="AlphaFoldDB" id="A0A1X2IY43"/>
<dbReference type="GO" id="GO:0016887">
    <property type="term" value="F:ATP hydrolysis activity"/>
    <property type="evidence" value="ECO:0007669"/>
    <property type="project" value="InterPro"/>
</dbReference>
<dbReference type="InterPro" id="IPR036770">
    <property type="entry name" value="Ankyrin_rpt-contain_sf"/>
</dbReference>
<organism evidence="8 9">
    <name type="scientific">Absidia repens</name>
    <dbReference type="NCBI Taxonomy" id="90262"/>
    <lineage>
        <taxon>Eukaryota</taxon>
        <taxon>Fungi</taxon>
        <taxon>Fungi incertae sedis</taxon>
        <taxon>Mucoromycota</taxon>
        <taxon>Mucoromycotina</taxon>
        <taxon>Mucoromycetes</taxon>
        <taxon>Mucorales</taxon>
        <taxon>Cunninghamellaceae</taxon>
        <taxon>Absidia</taxon>
    </lineage>
</organism>
<dbReference type="GO" id="GO:0005524">
    <property type="term" value="F:ATP binding"/>
    <property type="evidence" value="ECO:0007669"/>
    <property type="project" value="UniProtKB-KW"/>
</dbReference>
<dbReference type="Gene3D" id="1.25.40.20">
    <property type="entry name" value="Ankyrin repeat-containing domain"/>
    <property type="match status" value="1"/>
</dbReference>
<feature type="domain" description="Clp ATPase C-terminal" evidence="7">
    <location>
        <begin position="542"/>
        <end position="631"/>
    </location>
</feature>
<dbReference type="Proteomes" id="UP000193560">
    <property type="component" value="Unassembled WGS sequence"/>
</dbReference>
<evidence type="ECO:0000256" key="3">
    <source>
        <dbReference type="PROSITE-ProRule" id="PRU00023"/>
    </source>
</evidence>
<keyword evidence="3" id="KW-0040">ANK repeat</keyword>
<keyword evidence="8" id="KW-0378">Hydrolase</keyword>
<dbReference type="PRINTS" id="PR00300">
    <property type="entry name" value="CLPPROTEASEA"/>
</dbReference>
<reference evidence="8 9" key="1">
    <citation type="submission" date="2016-07" db="EMBL/GenBank/DDBJ databases">
        <title>Pervasive Adenine N6-methylation of Active Genes in Fungi.</title>
        <authorList>
            <consortium name="DOE Joint Genome Institute"/>
            <person name="Mondo S.J."/>
            <person name="Dannebaum R.O."/>
            <person name="Kuo R.C."/>
            <person name="Labutti K."/>
            <person name="Haridas S."/>
            <person name="Kuo A."/>
            <person name="Salamov A."/>
            <person name="Ahrendt S.R."/>
            <person name="Lipzen A."/>
            <person name="Sullivan W."/>
            <person name="Andreopoulos W.B."/>
            <person name="Clum A."/>
            <person name="Lindquist E."/>
            <person name="Daum C."/>
            <person name="Ramamoorthy G.K."/>
            <person name="Gryganskyi A."/>
            <person name="Culley D."/>
            <person name="Magnuson J.K."/>
            <person name="James T.Y."/>
            <person name="O'Malley M.A."/>
            <person name="Stajich J.E."/>
            <person name="Spatafora J.W."/>
            <person name="Visel A."/>
            <person name="Grigoriev I.V."/>
        </authorList>
    </citation>
    <scope>NUCLEOTIDE SEQUENCE [LARGE SCALE GENOMIC DNA]</scope>
    <source>
        <strain evidence="8 9">NRRL 1336</strain>
    </source>
</reference>
<feature type="repeat" description="ANK" evidence="3">
    <location>
        <begin position="177"/>
        <end position="209"/>
    </location>
</feature>
<dbReference type="InterPro" id="IPR050130">
    <property type="entry name" value="ClpA_ClpB"/>
</dbReference>
<feature type="compositionally biased region" description="Low complexity" evidence="5">
    <location>
        <begin position="472"/>
        <end position="485"/>
    </location>
</feature>
<evidence type="ECO:0000256" key="1">
    <source>
        <dbReference type="ARBA" id="ARBA00022741"/>
    </source>
</evidence>
<dbReference type="EMBL" id="MCGE01000002">
    <property type="protein sequence ID" value="ORZ24259.1"/>
    <property type="molecule type" value="Genomic_DNA"/>
</dbReference>
<keyword evidence="1" id="KW-0547">Nucleotide-binding</keyword>
<accession>A0A1X2IY43</accession>
<dbReference type="Pfam" id="PF07724">
    <property type="entry name" value="AAA_2"/>
    <property type="match status" value="1"/>
</dbReference>
<dbReference type="InterPro" id="IPR003959">
    <property type="entry name" value="ATPase_AAA_core"/>
</dbReference>
<dbReference type="GO" id="GO:0005739">
    <property type="term" value="C:mitochondrion"/>
    <property type="evidence" value="ECO:0007669"/>
    <property type="project" value="TreeGrafter"/>
</dbReference>
<evidence type="ECO:0000256" key="4">
    <source>
        <dbReference type="SAM" id="Coils"/>
    </source>
</evidence>
<feature type="region of interest" description="Disordered" evidence="5">
    <location>
        <begin position="450"/>
        <end position="504"/>
    </location>
</feature>
<dbReference type="SUPFAM" id="SSF48403">
    <property type="entry name" value="Ankyrin repeat"/>
    <property type="match status" value="1"/>
</dbReference>
<name>A0A1X2IY43_9FUNG</name>
<feature type="domain" description="AAA+ ATPase" evidence="6">
    <location>
        <begin position="305"/>
        <end position="534"/>
    </location>
</feature>
<dbReference type="CDD" id="cd19499">
    <property type="entry name" value="RecA-like_ClpB_Hsp104-like"/>
    <property type="match status" value="1"/>
</dbReference>
<evidence type="ECO:0000313" key="8">
    <source>
        <dbReference type="EMBL" id="ORZ24259.1"/>
    </source>
</evidence>
<dbReference type="PANTHER" id="PTHR11638:SF93">
    <property type="entry name" value="MITOCHONDRIAL DISAGGREGASE"/>
    <property type="match status" value="1"/>
</dbReference>
<dbReference type="InterPro" id="IPR001270">
    <property type="entry name" value="ClpA/B"/>
</dbReference>
<dbReference type="PANTHER" id="PTHR11638">
    <property type="entry name" value="ATP-DEPENDENT CLP PROTEASE"/>
    <property type="match status" value="1"/>
</dbReference>
<feature type="coiled-coil region" evidence="4">
    <location>
        <begin position="240"/>
        <end position="267"/>
    </location>
</feature>
<dbReference type="Pfam" id="PF00023">
    <property type="entry name" value="Ank"/>
    <property type="match status" value="2"/>
</dbReference>
<dbReference type="InterPro" id="IPR027417">
    <property type="entry name" value="P-loop_NTPase"/>
</dbReference>
<dbReference type="PROSITE" id="PS50297">
    <property type="entry name" value="ANK_REP_REGION"/>
    <property type="match status" value="1"/>
</dbReference>
<dbReference type="Gene3D" id="1.10.8.60">
    <property type="match status" value="1"/>
</dbReference>
<dbReference type="PROSITE" id="PS50088">
    <property type="entry name" value="ANK_REPEAT"/>
    <property type="match status" value="2"/>
</dbReference>
<dbReference type="InterPro" id="IPR002110">
    <property type="entry name" value="Ankyrin_rpt"/>
</dbReference>
<evidence type="ECO:0000256" key="2">
    <source>
        <dbReference type="ARBA" id="ARBA00022840"/>
    </source>
</evidence>
<gene>
    <name evidence="8" type="ORF">BCR42DRAFT_446226</name>
</gene>
<proteinExistence type="predicted"/>
<comment type="caution">
    <text evidence="8">The sequence shown here is derived from an EMBL/GenBank/DDBJ whole genome shotgun (WGS) entry which is preliminary data.</text>
</comment>
<dbReference type="InterPro" id="IPR003593">
    <property type="entry name" value="AAA+_ATPase"/>
</dbReference>
<keyword evidence="4" id="KW-0175">Coiled coil</keyword>
<evidence type="ECO:0000259" key="7">
    <source>
        <dbReference type="SMART" id="SM01086"/>
    </source>
</evidence>
<feature type="repeat" description="ANK" evidence="3">
    <location>
        <begin position="118"/>
        <end position="150"/>
    </location>
</feature>
<protein>
    <submittedName>
        <fullName evidence="8">p-loop containing nucleoside triphosphate hydrolase protein</fullName>
    </submittedName>
</protein>
<keyword evidence="9" id="KW-1185">Reference proteome</keyword>
<dbReference type="SMART" id="SM01086">
    <property type="entry name" value="ClpB_D2-small"/>
    <property type="match status" value="1"/>
</dbReference>
<dbReference type="Gene3D" id="3.40.50.300">
    <property type="entry name" value="P-loop containing nucleotide triphosphate hydrolases"/>
    <property type="match status" value="1"/>
</dbReference>
<dbReference type="OrthoDB" id="18170at2759"/>
<evidence type="ECO:0000259" key="6">
    <source>
        <dbReference type="SMART" id="SM00382"/>
    </source>
</evidence>
<sequence>MMLRGLTKTPIRNFKGPSAGSNFTLIRSRFSTTSSRLVPISLQKQPRTNSLHPSWLVASGLALALGGLASISLQEKVYALEATQNGDQICQAIVQNDFRTLRKLAEDPNFTPNLYHRCGWTPLQVAVIQDNETMVEFLLEKGADPNLEDRYYPRSHQAAHVRQADFSADLMPYRDYRDYTALHYATIICNPAVVALLLDHMADPLVRNSNGLTPREYLYHVERFTGEHNSEIDTMLRDKEQSFAADMEALEERRRKEQAKQEKEYRKQHPLEDALKGRIVGQLGPIHALASAIRRKQNGWQDDDHPLVFLFCGSSGVGKTELAKTLANYVHGKNLDKGFIRIDMSEFQHKHDVSRFIGSPPGYVGYDEGGQLTEKLKECPNAVVLLDEVEKAHPDVLTVMLQLFDEGRITDGKGTTVECTDAIFIMTSNLAQHEIADEAELLRLEASVTSDAQTTGIAPPTGMNDRTTSSSQQQQQQQQQQQKQQQNRRHAVDELDGNDEDDGQISLSRQFIEKTIYPILYEHFRRDEFLGRINEVLFFLPFSEDELRDITQRELSKWADKAKSRHGITMTWDSDVVDLLARGYNIRYGARSIKYEVERKVVNLIAKANENDDVIDGGKVHVVVDKVPGKKRRLCKLDIQQKSGDDRKSGGWFGGRNS</sequence>
<dbReference type="STRING" id="90262.A0A1X2IY43"/>
<keyword evidence="2" id="KW-0067">ATP-binding</keyword>